<evidence type="ECO:0000313" key="3">
    <source>
        <dbReference type="EMBL" id="KAA8908005.1"/>
    </source>
</evidence>
<proteinExistence type="predicted"/>
<keyword evidence="2" id="KW-1133">Transmembrane helix</keyword>
<keyword evidence="2" id="KW-0472">Membrane</keyword>
<dbReference type="Proteomes" id="UP000326924">
    <property type="component" value="Unassembled WGS sequence"/>
</dbReference>
<evidence type="ECO:0000256" key="1">
    <source>
        <dbReference type="SAM" id="MobiDB-lite"/>
    </source>
</evidence>
<keyword evidence="4" id="KW-1185">Reference proteome</keyword>
<dbReference type="InParanoid" id="A0A5J5EZQ0"/>
<dbReference type="EMBL" id="VXIS01000073">
    <property type="protein sequence ID" value="KAA8908005.1"/>
    <property type="molecule type" value="Genomic_DNA"/>
</dbReference>
<evidence type="ECO:0000313" key="4">
    <source>
        <dbReference type="Proteomes" id="UP000326924"/>
    </source>
</evidence>
<accession>A0A5J5EZQ0</accession>
<reference evidence="3 4" key="1">
    <citation type="submission" date="2019-09" db="EMBL/GenBank/DDBJ databases">
        <title>Draft genome of the ectomycorrhizal ascomycete Sphaerosporella brunnea.</title>
        <authorList>
            <consortium name="DOE Joint Genome Institute"/>
            <person name="Benucci G.M."/>
            <person name="Marozzi G."/>
            <person name="Antonielli L."/>
            <person name="Sanchez S."/>
            <person name="Marco P."/>
            <person name="Wang X."/>
            <person name="Falini L.B."/>
            <person name="Barry K."/>
            <person name="Haridas S."/>
            <person name="Lipzen A."/>
            <person name="Labutti K."/>
            <person name="Grigoriev I.V."/>
            <person name="Murat C."/>
            <person name="Martin F."/>
            <person name="Albertini E."/>
            <person name="Donnini D."/>
            <person name="Bonito G."/>
        </authorList>
    </citation>
    <scope>NUCLEOTIDE SEQUENCE [LARGE SCALE GENOMIC DNA]</scope>
    <source>
        <strain evidence="3 4">Sb_GMNB300</strain>
    </source>
</reference>
<sequence length="224" mass="24926">MHSVPSILCNPGLPGRHNVFKLYTSGSVSSMNENTTSIIVNRFLPTVGVRRISFRKIQSKLPQPAAGKMRIKSYQGWSVTVTAVWNEDELGRRVMAPPAVYDLSQAGIDVDDDVGGDAHGDAHNGQARNDLDDLPIDKQRVTEPEHDNQCRGTHGIGLRSLDRHSASLARRVRAELSEMRLKSRPRQDHAYYAVFYSMLSILYSIWLVSCAPITYSGLCFLSDV</sequence>
<organism evidence="3 4">
    <name type="scientific">Sphaerosporella brunnea</name>
    <dbReference type="NCBI Taxonomy" id="1250544"/>
    <lineage>
        <taxon>Eukaryota</taxon>
        <taxon>Fungi</taxon>
        <taxon>Dikarya</taxon>
        <taxon>Ascomycota</taxon>
        <taxon>Pezizomycotina</taxon>
        <taxon>Pezizomycetes</taxon>
        <taxon>Pezizales</taxon>
        <taxon>Pyronemataceae</taxon>
        <taxon>Sphaerosporella</taxon>
    </lineage>
</organism>
<comment type="caution">
    <text evidence="3">The sequence shown here is derived from an EMBL/GenBank/DDBJ whole genome shotgun (WGS) entry which is preliminary data.</text>
</comment>
<gene>
    <name evidence="3" type="ORF">FN846DRAFT_889660</name>
</gene>
<dbReference type="AlphaFoldDB" id="A0A5J5EZQ0"/>
<evidence type="ECO:0000256" key="2">
    <source>
        <dbReference type="SAM" id="Phobius"/>
    </source>
</evidence>
<feature type="transmembrane region" description="Helical" evidence="2">
    <location>
        <begin position="190"/>
        <end position="215"/>
    </location>
</feature>
<keyword evidence="2" id="KW-0812">Transmembrane</keyword>
<protein>
    <submittedName>
        <fullName evidence="3">Uncharacterized protein</fullName>
    </submittedName>
</protein>
<name>A0A5J5EZQ0_9PEZI</name>
<feature type="region of interest" description="Disordered" evidence="1">
    <location>
        <begin position="112"/>
        <end position="131"/>
    </location>
</feature>